<dbReference type="EMBL" id="DRTD01000299">
    <property type="protein sequence ID" value="HHE54927.1"/>
    <property type="molecule type" value="Genomic_DNA"/>
</dbReference>
<organism evidence="2">
    <name type="scientific">Caldithrix abyssi</name>
    <dbReference type="NCBI Taxonomy" id="187145"/>
    <lineage>
        <taxon>Bacteria</taxon>
        <taxon>Pseudomonadati</taxon>
        <taxon>Calditrichota</taxon>
        <taxon>Calditrichia</taxon>
        <taxon>Calditrichales</taxon>
        <taxon>Calditrichaceae</taxon>
        <taxon>Caldithrix</taxon>
    </lineage>
</organism>
<dbReference type="Gene3D" id="2.40.160.60">
    <property type="entry name" value="Outer membrane protein transport protein (OMPP1/FadL/TodX)"/>
    <property type="match status" value="1"/>
</dbReference>
<keyword evidence="1" id="KW-0732">Signal</keyword>
<accession>A0A7V5LIP5</accession>
<name>A0A7V5LIP5_CALAY</name>
<comment type="caution">
    <text evidence="2">The sequence shown here is derived from an EMBL/GenBank/DDBJ whole genome shotgun (WGS) entry which is preliminary data.</text>
</comment>
<dbReference type="AlphaFoldDB" id="A0A7V5LIP5"/>
<feature type="signal peptide" evidence="1">
    <location>
        <begin position="1"/>
        <end position="21"/>
    </location>
</feature>
<proteinExistence type="predicted"/>
<evidence type="ECO:0000313" key="2">
    <source>
        <dbReference type="EMBL" id="HHE54927.1"/>
    </source>
</evidence>
<sequence>MKNKWLVFLLLLSGFTYTLRAGSTAGFEFLRTDFSARSAALGSAFLTVRGDLNGLSLNPAGLAFLDDRQFVFNYTNYLIDINGGMAAYSQQVPYFKRMALSVTYMDYGQFDETDQYAVSTGRTFSANDFALAITQADHLDEQFSYGISTRLAYSKIDDYTAAAWLFDFGLIYKATFQSDLYFAVSLQNLGWQLDSYSESTNVKEPMPTSLNVGISKKLAHLPLEISFRLQKLNQSAENWYDRFKRFSVGGEFRFSDHFHLRLGYNNEQHESLQSDVTTQG</sequence>
<reference evidence="2" key="1">
    <citation type="journal article" date="2020" name="mSystems">
        <title>Genome- and Community-Level Interaction Insights into Carbon Utilization and Element Cycling Functions of Hydrothermarchaeota in Hydrothermal Sediment.</title>
        <authorList>
            <person name="Zhou Z."/>
            <person name="Liu Y."/>
            <person name="Xu W."/>
            <person name="Pan J."/>
            <person name="Luo Z.H."/>
            <person name="Li M."/>
        </authorList>
    </citation>
    <scope>NUCLEOTIDE SEQUENCE [LARGE SCALE GENOMIC DNA]</scope>
    <source>
        <strain evidence="2">HyVt-76</strain>
    </source>
</reference>
<dbReference type="Proteomes" id="UP000886111">
    <property type="component" value="Unassembled WGS sequence"/>
</dbReference>
<gene>
    <name evidence="2" type="ORF">ENL21_04035</name>
</gene>
<protein>
    <submittedName>
        <fullName evidence="2">PorV/PorQ family protein</fullName>
    </submittedName>
</protein>
<evidence type="ECO:0000256" key="1">
    <source>
        <dbReference type="SAM" id="SignalP"/>
    </source>
</evidence>
<feature type="non-terminal residue" evidence="2">
    <location>
        <position position="280"/>
    </location>
</feature>
<dbReference type="SUPFAM" id="SSF56935">
    <property type="entry name" value="Porins"/>
    <property type="match status" value="1"/>
</dbReference>
<feature type="chain" id="PRO_5031019498" evidence="1">
    <location>
        <begin position="22"/>
        <end position="280"/>
    </location>
</feature>
<dbReference type="NCBIfam" id="NF033709">
    <property type="entry name" value="PorV_fam"/>
    <property type="match status" value="1"/>
</dbReference>